<feature type="active site" description="Charge relay system" evidence="5 6">
    <location>
        <position position="196"/>
    </location>
</feature>
<dbReference type="PANTHER" id="PTHR43806:SF11">
    <property type="entry name" value="CEREVISIN-RELATED"/>
    <property type="match status" value="1"/>
</dbReference>
<name>A0A2T0SXJ8_9PSEU</name>
<feature type="signal peptide" evidence="8">
    <location>
        <begin position="1"/>
        <end position="26"/>
    </location>
</feature>
<evidence type="ECO:0000256" key="4">
    <source>
        <dbReference type="ARBA" id="ARBA00022825"/>
    </source>
</evidence>
<reference evidence="10 11" key="1">
    <citation type="submission" date="2018-03" db="EMBL/GenBank/DDBJ databases">
        <title>Genomic Encyclopedia of Archaeal and Bacterial Type Strains, Phase II (KMG-II): from individual species to whole genera.</title>
        <authorList>
            <person name="Goeker M."/>
        </authorList>
    </citation>
    <scope>NUCLEOTIDE SEQUENCE [LARGE SCALE GENOMIC DNA]</scope>
    <source>
        <strain evidence="10 11">DSM 44720</strain>
    </source>
</reference>
<dbReference type="InterPro" id="IPR050131">
    <property type="entry name" value="Peptidase_S8_subtilisin-like"/>
</dbReference>
<feature type="active site" description="Charge relay system" evidence="5 6">
    <location>
        <position position="228"/>
    </location>
</feature>
<dbReference type="InterPro" id="IPR000209">
    <property type="entry name" value="Peptidase_S8/S53_dom"/>
</dbReference>
<dbReference type="Proteomes" id="UP000239494">
    <property type="component" value="Unassembled WGS sequence"/>
</dbReference>
<evidence type="ECO:0000256" key="5">
    <source>
        <dbReference type="PIRSR" id="PIRSR615500-1"/>
    </source>
</evidence>
<proteinExistence type="inferred from homology"/>
<comment type="similarity">
    <text evidence="1 6 7">Belongs to the peptidase S8 family.</text>
</comment>
<organism evidence="10 11">
    <name type="scientific">Umezawaea tangerina</name>
    <dbReference type="NCBI Taxonomy" id="84725"/>
    <lineage>
        <taxon>Bacteria</taxon>
        <taxon>Bacillati</taxon>
        <taxon>Actinomycetota</taxon>
        <taxon>Actinomycetes</taxon>
        <taxon>Pseudonocardiales</taxon>
        <taxon>Pseudonocardiaceae</taxon>
        <taxon>Umezawaea</taxon>
    </lineage>
</organism>
<dbReference type="InterPro" id="IPR015500">
    <property type="entry name" value="Peptidase_S8_subtilisin-rel"/>
</dbReference>
<protein>
    <submittedName>
        <fullName evidence="10">Subtilisin family serine protease</fullName>
    </submittedName>
</protein>
<sequence>MNPVGKVGALAVAALVALATAQVAVAGATPLSDQEITLITGDRVVDGGGVEPAPGREALVFSVYERKGHRYVVPEDALGPIRDGGLDERLFDVTALAEAGYGVRGRPVPVIVGHRPGAVRTAMAGTTAELPVIDASAVAAATDGSAWRAILDGGARKVWLDGRVKASLDRSVRQIGAPAAWEAGLTGAGVKVAVLDTGVDETHPDLVGQEIAERNFSPAADNVDRYGHGTHVASTIASNGTRYRGVAPGARLLDAKVLGDNGGGTESGVLQGMQWAAEQGARVVNMSLGAVDSDTEDPVEEAVNALSARYGTLFVVAAGNEGPRVTTIGSPGSADAALTVGAVDRDDSLAPFSSRGPRVGDGVIKPDLTAPGVGIVAAKAANGRIGTPVEPGYVSASGTSMATPHVAGAAAILAGEHPDWTGGQLKSALTASAKPTAGLTPFEQGSGRVDVARAITQTVGTVPSSVSLGTHVYPHDDDQPVTRSLSYRNSGPTDVVLDLAVDAAAPTGMFTLAPARLTVPAGGEATASVTGFTGLDTADGTYHGAVVATGAGTSVRTPLAIVREAESYDLTLHHVQRPGAPSGNYSTTVISYATGDAIQPYEPDGSVTVRLPKGRYLVDSTAGGPTFDWLVRPSLVLDRDTTLDLDFGTAQPIRITAPDPTAFVRGAAVHYDHRLGTGAVVGKGSMSGGDASLNRMRVANVGPPAPADEEFRSLVSTQWAADNGDFYGLAWHQDGAWPTGFTRAPAKADLAHVRAEVGPGRRLVKPFPTTGAAVADHGLPLPVTGPRDEYLSTEGTSWRTDTREIAADGSTTTFEQRGPVKRYRAGRTYAEHVGRGVLGPAFPPTRDAGQWVTRTGDALHVDVPLFGDRDGNAGFSTVDPRSTTVVRDGVPVGEASGTGAADFALPAEPGEYRLTTSARRAGATTSTAVSATWTFRSGRTDRTTALPLMAVRFDPDTTAARAGRAFAIPVAVQGPAPRSLTAEVSYDGGRTWRRAPVLGRSLVVVHHPRDAVSVSLRATAADRGGDTVEQTILDAYRLV</sequence>
<dbReference type="PRINTS" id="PR00723">
    <property type="entry name" value="SUBTILISIN"/>
</dbReference>
<comment type="caution">
    <text evidence="10">The sequence shown here is derived from an EMBL/GenBank/DDBJ whole genome shotgun (WGS) entry which is preliminary data.</text>
</comment>
<keyword evidence="8" id="KW-0732">Signal</keyword>
<gene>
    <name evidence="10" type="ORF">CLV43_109366</name>
</gene>
<dbReference type="PROSITE" id="PS51892">
    <property type="entry name" value="SUBTILASE"/>
    <property type="match status" value="1"/>
</dbReference>
<evidence type="ECO:0000259" key="9">
    <source>
        <dbReference type="Pfam" id="PF00082"/>
    </source>
</evidence>
<evidence type="ECO:0000313" key="11">
    <source>
        <dbReference type="Proteomes" id="UP000239494"/>
    </source>
</evidence>
<keyword evidence="11" id="KW-1185">Reference proteome</keyword>
<evidence type="ECO:0000256" key="3">
    <source>
        <dbReference type="ARBA" id="ARBA00022801"/>
    </source>
</evidence>
<feature type="chain" id="PRO_5038383191" evidence="8">
    <location>
        <begin position="27"/>
        <end position="1039"/>
    </location>
</feature>
<dbReference type="InterPro" id="IPR022398">
    <property type="entry name" value="Peptidase_S8_His-AS"/>
</dbReference>
<dbReference type="SUPFAM" id="SSF52743">
    <property type="entry name" value="Subtilisin-like"/>
    <property type="match status" value="1"/>
</dbReference>
<dbReference type="CDD" id="cd07487">
    <property type="entry name" value="Peptidases_S8_1"/>
    <property type="match status" value="1"/>
</dbReference>
<dbReference type="InterPro" id="IPR023828">
    <property type="entry name" value="Peptidase_S8_Ser-AS"/>
</dbReference>
<dbReference type="InterPro" id="IPR023827">
    <property type="entry name" value="Peptidase_S8_Asp-AS"/>
</dbReference>
<dbReference type="PROSITE" id="PS00138">
    <property type="entry name" value="SUBTILASE_SER"/>
    <property type="match status" value="1"/>
</dbReference>
<evidence type="ECO:0000256" key="7">
    <source>
        <dbReference type="RuleBase" id="RU003355"/>
    </source>
</evidence>
<evidence type="ECO:0000256" key="2">
    <source>
        <dbReference type="ARBA" id="ARBA00022670"/>
    </source>
</evidence>
<feature type="domain" description="Peptidase S8/S53" evidence="9">
    <location>
        <begin position="187"/>
        <end position="447"/>
    </location>
</feature>
<dbReference type="OrthoDB" id="9795680at2"/>
<accession>A0A2T0SXJ8</accession>
<keyword evidence="3 6" id="KW-0378">Hydrolase</keyword>
<feature type="active site" description="Charge relay system" evidence="5 6">
    <location>
        <position position="400"/>
    </location>
</feature>
<keyword evidence="2 6" id="KW-0645">Protease</keyword>
<dbReference type="EMBL" id="PVTF01000009">
    <property type="protein sequence ID" value="PRY38146.1"/>
    <property type="molecule type" value="Genomic_DNA"/>
</dbReference>
<dbReference type="InterPro" id="IPR036852">
    <property type="entry name" value="Peptidase_S8/S53_dom_sf"/>
</dbReference>
<dbReference type="PROSITE" id="PS00137">
    <property type="entry name" value="SUBTILASE_HIS"/>
    <property type="match status" value="1"/>
</dbReference>
<dbReference type="PANTHER" id="PTHR43806">
    <property type="entry name" value="PEPTIDASE S8"/>
    <property type="match status" value="1"/>
</dbReference>
<evidence type="ECO:0000256" key="6">
    <source>
        <dbReference type="PROSITE-ProRule" id="PRU01240"/>
    </source>
</evidence>
<dbReference type="GO" id="GO:0006508">
    <property type="term" value="P:proteolysis"/>
    <property type="evidence" value="ECO:0007669"/>
    <property type="project" value="UniProtKB-KW"/>
</dbReference>
<dbReference type="RefSeq" id="WP_146174960.1">
    <property type="nucleotide sequence ID" value="NZ_PVTF01000009.1"/>
</dbReference>
<evidence type="ECO:0000313" key="10">
    <source>
        <dbReference type="EMBL" id="PRY38146.1"/>
    </source>
</evidence>
<dbReference type="Pfam" id="PF00082">
    <property type="entry name" value="Peptidase_S8"/>
    <property type="match status" value="1"/>
</dbReference>
<dbReference type="PROSITE" id="PS00136">
    <property type="entry name" value="SUBTILASE_ASP"/>
    <property type="match status" value="1"/>
</dbReference>
<dbReference type="GO" id="GO:0004252">
    <property type="term" value="F:serine-type endopeptidase activity"/>
    <property type="evidence" value="ECO:0007669"/>
    <property type="project" value="UniProtKB-UniRule"/>
</dbReference>
<evidence type="ECO:0000256" key="1">
    <source>
        <dbReference type="ARBA" id="ARBA00011073"/>
    </source>
</evidence>
<keyword evidence="4 6" id="KW-0720">Serine protease</keyword>
<dbReference type="AlphaFoldDB" id="A0A2T0SXJ8"/>
<evidence type="ECO:0000256" key="8">
    <source>
        <dbReference type="SAM" id="SignalP"/>
    </source>
</evidence>
<dbReference type="Gene3D" id="3.40.50.200">
    <property type="entry name" value="Peptidase S8/S53 domain"/>
    <property type="match status" value="1"/>
</dbReference>